<dbReference type="GlyGen" id="Q8GZ72">
    <property type="glycosylation" value="1 site"/>
</dbReference>
<evidence type="ECO:0000313" key="6">
    <source>
        <dbReference type="Proteomes" id="UP000006548"/>
    </source>
</evidence>
<dbReference type="EMBL" id="BT029021">
    <property type="protein sequence ID" value="ABI93930.1"/>
    <property type="molecule type" value="mRNA"/>
</dbReference>
<keyword evidence="1 4" id="KW-0812">Transmembrane</keyword>
<evidence type="ECO:0000313" key="5">
    <source>
        <dbReference type="EMBL" id="BAC41854.1"/>
    </source>
</evidence>
<evidence type="ECO:0000313" key="3">
    <source>
        <dbReference type="EMBL" id="ABI93930.1"/>
    </source>
</evidence>
<dbReference type="FunCoup" id="Q8GZ72">
    <property type="interactions" value="52"/>
</dbReference>
<reference evidence="4 6" key="1">
    <citation type="journal article" date="1999" name="Nature">
        <title>Sequence and analysis of chromosome 4 of the plant Arabidopsis thaliana.</title>
        <authorList>
            <consortium name="EU"/>
            <consortium name="CSHL and WU Arabidopsis Sequencing Project"/>
            <person name="Mayer K."/>
            <person name="Schuller C."/>
            <person name="Wambutt R."/>
            <person name="Murphy G."/>
            <person name="Volckaert G."/>
            <person name="Pohl T."/>
            <person name="Dusterhoft A."/>
            <person name="Stiekema W."/>
            <person name="Entian K.D."/>
            <person name="Terryn N."/>
            <person name="Harris B."/>
            <person name="Ansorge W."/>
            <person name="Brandt P."/>
            <person name="Grivell L."/>
            <person name="Rieger M."/>
            <person name="Weichselgartner M."/>
            <person name="de Simone V."/>
            <person name="Obermaier B."/>
            <person name="Mache R."/>
            <person name="Muller M."/>
            <person name="Kreis M."/>
            <person name="Delseny M."/>
            <person name="Puigdomenech P."/>
            <person name="Watson M."/>
            <person name="Schmidtheini T."/>
            <person name="Reichert B."/>
            <person name="Portatelle D."/>
            <person name="Perez-Alonso M."/>
            <person name="Boutry M."/>
            <person name="Bancroft I."/>
            <person name="Vos P."/>
            <person name="Hoheisel J."/>
            <person name="Zimmermann W."/>
            <person name="Wedler H."/>
            <person name="Ridley P."/>
            <person name="Langham S.A."/>
            <person name="McCullagh B."/>
            <person name="Bilham L."/>
            <person name="Robben J."/>
            <person name="Van der Schueren J."/>
            <person name="Grymonprez B."/>
            <person name="Chuang Y.J."/>
            <person name="Vandenbussche F."/>
            <person name="Braeken M."/>
            <person name="Weltjens I."/>
            <person name="Voet M."/>
            <person name="Bastiaens I."/>
            <person name="Aert R."/>
            <person name="Defoor E."/>
            <person name="Weitzenegger T."/>
            <person name="Bothe G."/>
            <person name="Ramsperger U."/>
            <person name="Hilbert H."/>
            <person name="Braun M."/>
            <person name="Holzer E."/>
            <person name="Brandt A."/>
            <person name="Peters S."/>
            <person name="van Staveren M."/>
            <person name="Dirske W."/>
            <person name="Mooijman P."/>
            <person name="Klein Lankhorst R."/>
            <person name="Rose M."/>
            <person name="Hauf J."/>
            <person name="Kotter P."/>
            <person name="Berneiser S."/>
            <person name="Hempel S."/>
            <person name="Feldpausch M."/>
            <person name="Lamberth S."/>
            <person name="Van den Daele H."/>
            <person name="De Keyser A."/>
            <person name="Buysshaert C."/>
            <person name="Gielen J."/>
            <person name="Villarroel R."/>
            <person name="De Clercq R."/>
            <person name="Van Montagu M."/>
            <person name="Rogers J."/>
            <person name="Cronin A."/>
            <person name="Quail M."/>
            <person name="Bray-Allen S."/>
            <person name="Clark L."/>
            <person name="Doggett J."/>
            <person name="Hall S."/>
            <person name="Kay M."/>
            <person name="Lennard N."/>
            <person name="McLay K."/>
            <person name="Mayes R."/>
            <person name="Pettett A."/>
            <person name="Rajandream M.A."/>
            <person name="Lyne M."/>
            <person name="Benes V."/>
            <person name="Rechmann S."/>
            <person name="Borkova D."/>
            <person name="Blocker H."/>
            <person name="Scharfe M."/>
            <person name="Grimm M."/>
            <person name="Lohnert T.H."/>
            <person name="Dose S."/>
            <person name="de Haan M."/>
            <person name="Maarse A."/>
            <person name="Schafer M."/>
            <person name="Muller-Auer S."/>
            <person name="Gabel C."/>
            <person name="Fuchs M."/>
            <person name="Fartmann B."/>
            <person name="Granderath K."/>
            <person name="Dauner D."/>
            <person name="Herzl A."/>
            <person name="Neumann S."/>
            <person name="Argiriou A."/>
            <person name="Vitale D."/>
            <person name="Liguori R."/>
            <person name="Piravandi E."/>
            <person name="Massenet O."/>
            <person name="Quigley F."/>
            <person name="Clabauld G."/>
            <person name="Mundlein A."/>
            <person name="Felber R."/>
            <person name="Schnabl S."/>
            <person name="Hiller R."/>
            <person name="Schmidt W."/>
            <person name="Lecharny A."/>
            <person name="Aubourg S."/>
            <person name="Chefdor F."/>
            <person name="Cooke R."/>
            <person name="Berger C."/>
            <person name="Montfort A."/>
            <person name="Casacuberta E."/>
            <person name="Gibbons T."/>
            <person name="Weber N."/>
            <person name="Vandenbol M."/>
            <person name="Bargues M."/>
            <person name="Terol J."/>
            <person name="Torres A."/>
            <person name="Perez-Perez A."/>
            <person name="Purnelle B."/>
            <person name="Bent E."/>
            <person name="Johnson S."/>
            <person name="Tacon D."/>
            <person name="Jesse T."/>
            <person name="Heijnen L."/>
            <person name="Schwarz S."/>
            <person name="Scholler P."/>
            <person name="Heber S."/>
            <person name="Francs P."/>
            <person name="Bielke C."/>
            <person name="Frishman D."/>
            <person name="Haase D."/>
            <person name="Lemcke K."/>
            <person name="Mewes H.W."/>
            <person name="Stocker S."/>
            <person name="Zaccaria P."/>
            <person name="Bevan M."/>
            <person name="Wilson R.K."/>
            <person name="de la Bastide M."/>
            <person name="Habermann K."/>
            <person name="Parnell L."/>
            <person name="Dedhia N."/>
            <person name="Gnoj L."/>
            <person name="Schutz K."/>
            <person name="Huang E."/>
            <person name="Spiegel L."/>
            <person name="Sehkon M."/>
            <person name="Murray J."/>
            <person name="Sheet P."/>
            <person name="Cordes M."/>
            <person name="Abu-Threideh J."/>
            <person name="Stoneking T."/>
            <person name="Kalicki J."/>
            <person name="Graves T."/>
            <person name="Harmon G."/>
            <person name="Edwards J."/>
            <person name="Latreille P."/>
            <person name="Courtney L."/>
            <person name="Cloud J."/>
            <person name="Abbott A."/>
            <person name="Scott K."/>
            <person name="Johnson D."/>
            <person name="Minx P."/>
            <person name="Bentley D."/>
            <person name="Fulton B."/>
            <person name="Miller N."/>
            <person name="Greco T."/>
            <person name="Kemp K."/>
            <person name="Kramer J."/>
            <person name="Fulton L."/>
            <person name="Mardis E."/>
            <person name="Dante M."/>
            <person name="Pepin K."/>
            <person name="Hillier L."/>
            <person name="Nelson J."/>
            <person name="Spieth J."/>
            <person name="Ryan E."/>
            <person name="Andrews S."/>
            <person name="Geisel C."/>
            <person name="Layman D."/>
            <person name="Du H."/>
            <person name="Ali J."/>
            <person name="Berghoff A."/>
            <person name="Jones K."/>
            <person name="Drone K."/>
            <person name="Cotton M."/>
            <person name="Joshu C."/>
            <person name="Antonoiu B."/>
            <person name="Zidanic M."/>
            <person name="Strong C."/>
            <person name="Sun H."/>
            <person name="Lamar B."/>
            <person name="Yordan C."/>
            <person name="Ma P."/>
            <person name="Zhong J."/>
            <person name="Preston R."/>
            <person name="Vil D."/>
            <person name="Shekher M."/>
            <person name="Matero A."/>
            <person name="Shah R."/>
            <person name="Swaby I.K."/>
            <person name="O'Shaughnessy A."/>
            <person name="Rodriguez M."/>
            <person name="Hoffmann J."/>
            <person name="Till S."/>
            <person name="Granat S."/>
            <person name="Shohdy N."/>
            <person name="Hasegawa A."/>
            <person name="Hameed A."/>
            <person name="Lodhi M."/>
            <person name="Johnson A."/>
            <person name="Chen E."/>
            <person name="Marra M."/>
            <person name="Martienssen R."/>
            <person name="McCombie W.R."/>
        </authorList>
    </citation>
    <scope>NUCLEOTIDE SEQUENCE [LARGE SCALE GENOMIC DNA]</scope>
    <source>
        <strain evidence="6">cv. Columbia</strain>
    </source>
</reference>
<accession>Q8GZ72</accession>
<dbReference type="ExpressionAtlas" id="Q8GZ72">
    <property type="expression patterns" value="baseline and differential"/>
</dbReference>
<dbReference type="TAIR" id="AT4G07825"/>
<dbReference type="PaxDb" id="3702-AT4G07825.1"/>
<dbReference type="HOGENOM" id="CLU_1125863_0_0_1"/>
<dbReference type="RefSeq" id="NP_849341.1">
    <property type="nucleotide sequence ID" value="NM_179010.1"/>
</dbReference>
<dbReference type="KEGG" id="ath:AT4G07825"/>
<dbReference type="GeneID" id="826264"/>
<gene>
    <name evidence="2 4" type="ordered locus">At4g07825</name>
</gene>
<feature type="transmembrane region" description="Helical" evidence="1">
    <location>
        <begin position="61"/>
        <end position="82"/>
    </location>
</feature>
<reference evidence="4" key="5">
    <citation type="submission" date="2016-05" db="EMBL/GenBank/DDBJ databases">
        <authorList>
            <person name="Krishnakumar V."/>
            <person name="Cheng C.-Y."/>
            <person name="Chan A.P."/>
            <person name="Schobel S."/>
            <person name="Kim M."/>
            <person name="Ferlanti E.S."/>
            <person name="Belyaeva I."/>
            <person name="Rosen B.D."/>
            <person name="Micklem G."/>
            <person name="Miller J.R."/>
            <person name="Vaughn M."/>
            <person name="Town C.D."/>
        </authorList>
    </citation>
    <scope>NUCLEOTIDE SEQUENCE</scope>
</reference>
<reference evidence="6" key="6">
    <citation type="journal article" date="2017" name="Plant J.">
        <title>Araport11: a complete reannotation of the Arabidopsis thaliana reference genome.</title>
        <authorList>
            <person name="Cheng C.Y."/>
            <person name="Krishnakumar V."/>
            <person name="Chan A.P."/>
            <person name="Thibaud-Nissen F."/>
            <person name="Schobel S."/>
            <person name="Town C.D."/>
        </authorList>
    </citation>
    <scope>GENOME REANNOTATION</scope>
    <source>
        <strain evidence="6">cv. Columbia</strain>
    </source>
</reference>
<evidence type="ECO:0000256" key="1">
    <source>
        <dbReference type="SAM" id="Phobius"/>
    </source>
</evidence>
<feature type="transmembrane region" description="Helical" evidence="1">
    <location>
        <begin position="20"/>
        <end position="41"/>
    </location>
</feature>
<dbReference type="EMBL" id="CP002687">
    <property type="protein sequence ID" value="AEE82581.1"/>
    <property type="molecule type" value="Genomic_DNA"/>
</dbReference>
<dbReference type="EMBL" id="AK117177">
    <property type="protein sequence ID" value="BAC41854.1"/>
    <property type="molecule type" value="mRNA"/>
</dbReference>
<organism evidence="5">
    <name type="scientific">Arabidopsis thaliana</name>
    <name type="common">Mouse-ear cress</name>
    <dbReference type="NCBI Taxonomy" id="3702"/>
    <lineage>
        <taxon>Eukaryota</taxon>
        <taxon>Viridiplantae</taxon>
        <taxon>Streptophyta</taxon>
        <taxon>Embryophyta</taxon>
        <taxon>Tracheophyta</taxon>
        <taxon>Spermatophyta</taxon>
        <taxon>Magnoliopsida</taxon>
        <taxon>eudicotyledons</taxon>
        <taxon>Gunneridae</taxon>
        <taxon>Pentapetalae</taxon>
        <taxon>rosids</taxon>
        <taxon>malvids</taxon>
        <taxon>Brassicales</taxon>
        <taxon>Brassicaceae</taxon>
        <taxon>Camelineae</taxon>
        <taxon>Arabidopsis</taxon>
    </lineage>
</organism>
<reference evidence="4" key="4">
    <citation type="submission" date="2011-02" db="EMBL/GenBank/DDBJ databases">
        <authorList>
            <consortium name="TAIR"/>
            <person name="Swarbreck D."/>
            <person name="Lamesch P."/>
            <person name="Wilks C."/>
            <person name="Huala E."/>
        </authorList>
    </citation>
    <scope>NUCLEOTIDE SEQUENCE</scope>
</reference>
<evidence type="ECO:0000313" key="2">
    <source>
        <dbReference type="Araport" id="AT4G07825"/>
    </source>
</evidence>
<keyword evidence="1" id="KW-1133">Transmembrane helix</keyword>
<proteinExistence type="evidence at transcript level"/>
<keyword evidence="1" id="KW-0472">Membrane</keyword>
<dbReference type="Araport" id="AT4G07825"/>
<dbReference type="AlphaFoldDB" id="Q8GZ72"/>
<dbReference type="Proteomes" id="UP000006548">
    <property type="component" value="Chromosome 4"/>
</dbReference>
<sequence length="247" mass="27602">MYFENRSTTPPLSKPLAQKFLSNTIIETITFTMFSDAGRVFARRRRDIVCFSQSFRNLSRFLLHLFIIFYHPSLLSPCFHGVPLYRDNINRGFPANPVSLIRPVNSVKEEPMSSHSPNAKFESCLPKISRSLKSRTFAILVAHYLYRIPSKTNLSSPSSLMEWRADLTLKPVMMILTAEVLILNLTKPCCSFIASYPYTCGGINNISPTEATLGFSLLGLSNCCSPSSLSRPTSTNLSLSHNHSSPG</sequence>
<reference evidence="3" key="3">
    <citation type="submission" date="2006-09" db="EMBL/GenBank/DDBJ databases">
        <title>Arabidopsis ORF clones.</title>
        <authorList>
            <person name="Bautista V.R."/>
            <person name="Kim C.J."/>
            <person name="Chen H."/>
            <person name="Quinitio C."/>
            <person name="Ecker J.R."/>
        </authorList>
    </citation>
    <scope>NUCLEOTIDE SEQUENCE</scope>
</reference>
<keyword evidence="6" id="KW-1185">Reference proteome</keyword>
<evidence type="ECO:0000313" key="4">
    <source>
        <dbReference type="EMBL" id="AEE82581.1"/>
    </source>
</evidence>
<name>Q8GZ72_ARATH</name>
<protein>
    <submittedName>
        <fullName evidence="3">At4g07825</fullName>
    </submittedName>
    <submittedName>
        <fullName evidence="4">Transmembrane protein</fullName>
    </submittedName>
</protein>
<reference evidence="5" key="2">
    <citation type="submission" date="2002-11" db="EMBL/GenBank/DDBJ databases">
        <title>Arabidopsis thaliana full-length cDNA.</title>
        <authorList>
            <person name="Seki M."/>
            <person name="Iida K."/>
            <person name="Satou M."/>
            <person name="Sakurai T."/>
            <person name="Akiyama K."/>
            <person name="Ishida J."/>
            <person name="Nakajima M."/>
            <person name="Enju A."/>
            <person name="Kamiya A."/>
            <person name="Narusaka M."/>
            <person name="Carninci P."/>
            <person name="Kawai J."/>
            <person name="Hayashizaki Y."/>
            <person name="Shinozaki K."/>
        </authorList>
    </citation>
    <scope>NUCLEOTIDE SEQUENCE</scope>
</reference>